<feature type="non-terminal residue" evidence="9">
    <location>
        <position position="812"/>
    </location>
</feature>
<dbReference type="PROSITE" id="PS50222">
    <property type="entry name" value="EF_HAND_2"/>
    <property type="match status" value="1"/>
</dbReference>
<dbReference type="Proteomes" id="UP001190700">
    <property type="component" value="Unassembled WGS sequence"/>
</dbReference>
<organism evidence="9 10">
    <name type="scientific">Cymbomonas tetramitiformis</name>
    <dbReference type="NCBI Taxonomy" id="36881"/>
    <lineage>
        <taxon>Eukaryota</taxon>
        <taxon>Viridiplantae</taxon>
        <taxon>Chlorophyta</taxon>
        <taxon>Pyramimonadophyceae</taxon>
        <taxon>Pyramimonadales</taxon>
        <taxon>Pyramimonadaceae</taxon>
        <taxon>Cymbomonas</taxon>
    </lineage>
</organism>
<evidence type="ECO:0000256" key="5">
    <source>
        <dbReference type="ARBA" id="ARBA00023180"/>
    </source>
</evidence>
<dbReference type="InterPro" id="IPR050726">
    <property type="entry name" value="mGluR"/>
</dbReference>
<evidence type="ECO:0000256" key="4">
    <source>
        <dbReference type="ARBA" id="ARBA00023136"/>
    </source>
</evidence>
<evidence type="ECO:0000256" key="2">
    <source>
        <dbReference type="ARBA" id="ARBA00022692"/>
    </source>
</evidence>
<evidence type="ECO:0000256" key="3">
    <source>
        <dbReference type="ARBA" id="ARBA00022989"/>
    </source>
</evidence>
<reference evidence="9 10" key="1">
    <citation type="journal article" date="2015" name="Genome Biol. Evol.">
        <title>Comparative Genomics of a Bacterivorous Green Alga Reveals Evolutionary Causalities and Consequences of Phago-Mixotrophic Mode of Nutrition.</title>
        <authorList>
            <person name="Burns J.A."/>
            <person name="Paasch A."/>
            <person name="Narechania A."/>
            <person name="Kim E."/>
        </authorList>
    </citation>
    <scope>NUCLEOTIDE SEQUENCE [LARGE SCALE GENOMIC DNA]</scope>
    <source>
        <strain evidence="9 10">PLY_AMNH</strain>
    </source>
</reference>
<dbReference type="AlphaFoldDB" id="A0AAE0BL87"/>
<dbReference type="SUPFAM" id="SSF53822">
    <property type="entry name" value="Periplasmic binding protein-like I"/>
    <property type="match status" value="2"/>
</dbReference>
<dbReference type="PANTHER" id="PTHR24060">
    <property type="entry name" value="METABOTROPIC GLUTAMATE RECEPTOR"/>
    <property type="match status" value="1"/>
</dbReference>
<feature type="domain" description="EF-hand" evidence="8">
    <location>
        <begin position="46"/>
        <end position="81"/>
    </location>
</feature>
<dbReference type="Gene3D" id="3.40.50.2300">
    <property type="match status" value="4"/>
</dbReference>
<feature type="signal peptide" evidence="7">
    <location>
        <begin position="1"/>
        <end position="21"/>
    </location>
</feature>
<dbReference type="PROSITE" id="PS00018">
    <property type="entry name" value="EF_HAND_1"/>
    <property type="match status" value="1"/>
</dbReference>
<dbReference type="InterPro" id="IPR002048">
    <property type="entry name" value="EF_hand_dom"/>
</dbReference>
<evidence type="ECO:0000313" key="10">
    <source>
        <dbReference type="Proteomes" id="UP001190700"/>
    </source>
</evidence>
<comment type="caution">
    <text evidence="9">The sequence shown here is derived from an EMBL/GenBank/DDBJ whole genome shotgun (WGS) entry which is preliminary data.</text>
</comment>
<dbReference type="GO" id="GO:0016020">
    <property type="term" value="C:membrane"/>
    <property type="evidence" value="ECO:0007669"/>
    <property type="project" value="UniProtKB-SubCell"/>
</dbReference>
<dbReference type="InterPro" id="IPR001828">
    <property type="entry name" value="ANF_lig-bd_rcpt"/>
</dbReference>
<dbReference type="InterPro" id="IPR028082">
    <property type="entry name" value="Peripla_BP_I"/>
</dbReference>
<evidence type="ECO:0000256" key="6">
    <source>
        <dbReference type="SAM" id="MobiDB-lite"/>
    </source>
</evidence>
<keyword evidence="4" id="KW-0472">Membrane</keyword>
<evidence type="ECO:0000313" key="9">
    <source>
        <dbReference type="EMBL" id="KAK3237799.1"/>
    </source>
</evidence>
<dbReference type="Pfam" id="PF01094">
    <property type="entry name" value="ANF_receptor"/>
    <property type="match status" value="2"/>
</dbReference>
<dbReference type="GO" id="GO:0005509">
    <property type="term" value="F:calcium ion binding"/>
    <property type="evidence" value="ECO:0007669"/>
    <property type="project" value="InterPro"/>
</dbReference>
<gene>
    <name evidence="9" type="ORF">CYMTET_52147</name>
</gene>
<keyword evidence="7" id="KW-0732">Signal</keyword>
<accession>A0AAE0BL87</accession>
<evidence type="ECO:0000256" key="7">
    <source>
        <dbReference type="SAM" id="SignalP"/>
    </source>
</evidence>
<dbReference type="EMBL" id="LGRX02034440">
    <property type="protein sequence ID" value="KAK3237799.1"/>
    <property type="molecule type" value="Genomic_DNA"/>
</dbReference>
<feature type="region of interest" description="Disordered" evidence="6">
    <location>
        <begin position="125"/>
        <end position="144"/>
    </location>
</feature>
<feature type="chain" id="PRO_5042177855" description="EF-hand domain-containing protein" evidence="7">
    <location>
        <begin position="22"/>
        <end position="812"/>
    </location>
</feature>
<proteinExistence type="predicted"/>
<comment type="subcellular location">
    <subcellularLocation>
        <location evidence="1">Membrane</location>
    </subcellularLocation>
</comment>
<dbReference type="InterPro" id="IPR018247">
    <property type="entry name" value="EF_Hand_1_Ca_BS"/>
</dbReference>
<evidence type="ECO:0000256" key="1">
    <source>
        <dbReference type="ARBA" id="ARBA00004370"/>
    </source>
</evidence>
<keyword evidence="2" id="KW-0812">Transmembrane</keyword>
<feature type="region of interest" description="Disordered" evidence="6">
    <location>
        <begin position="82"/>
        <end position="102"/>
    </location>
</feature>
<keyword evidence="5" id="KW-0325">Glycoprotein</keyword>
<name>A0AAE0BL87_9CHLO</name>
<sequence>MHGTISVLVFCFLSLPECSFCFNGAVGEESLHMRSREDSAPRRVSSSKALLEDDFRRLDLNDDGCITLVEFMSGAPNASSHVYRTQSPTKLPPADFSEPPQPFSEGVRAKWFEQAPEVIKQLEINPSNAEGAATQPETSDQVTSRRRLLESESYVLESYGTERCADTIDAWEDVNGVDCALYKQNEYCTEDGENGGGLDSDHTVEQYGVNGASALDVCCVCGGGIQVIRVGINLDFFFSNGTAVSKNGHHQLAAITMAIEEINANTSLLPEHQLHFALIDSKCDVNIANAASYSLMSWGAEVGLGALCSDASLGAQQAYSYYQIPQISAASSSSALSETEGTFSRTIFSDTFQANAMAGVVAHYNWTRVMTVAVSDSYGTDGIREFHKAAEAYGVYIAEDDRITYTKGAQDFSEVTAAMRRARVLVVVAFGHADEIGRLMEQAHSESTSNYVWVCSSASATSATWEAMSSSLSEAERNAIMLGYIGVVPYIDTSTPEFVAFAERWRQQPATHDDTTGACSAAVDDSGESIWRRYDVDSNLTTYDACIGTNYSANAVDPDAAYAYDAAYTLAYALQERLAGDPDARLESDLVNAIRGQSFTGASGELRFTAAGNREHGLHYTVVNHAGLATLQPVGQWNLELGYQPCTGNASSDCYAIVWPNGGTAPPTGTQYVNVGIMTDLERGGAELGGVVAAFIMAVDSINADNALLPTHELMYVVLDSKCDESAAQVAATQLSEEWLADVVVGAGCSGASIGAQEILIFEQHPQISFASTSSMLTSSSDFFMRTIPSDTFQARPPTLASAGHDPPTLAS</sequence>
<keyword evidence="3" id="KW-1133">Transmembrane helix</keyword>
<evidence type="ECO:0000259" key="8">
    <source>
        <dbReference type="PROSITE" id="PS50222"/>
    </source>
</evidence>
<protein>
    <recommendedName>
        <fullName evidence="8">EF-hand domain-containing protein</fullName>
    </recommendedName>
</protein>
<keyword evidence="10" id="KW-1185">Reference proteome</keyword>